<evidence type="ECO:0000313" key="3">
    <source>
        <dbReference type="Proteomes" id="UP000823749"/>
    </source>
</evidence>
<accession>A0AAV6KR16</accession>
<protein>
    <submittedName>
        <fullName evidence="2">Uncharacterized protein</fullName>
    </submittedName>
</protein>
<feature type="transmembrane region" description="Helical" evidence="1">
    <location>
        <begin position="30"/>
        <end position="51"/>
    </location>
</feature>
<evidence type="ECO:0000256" key="1">
    <source>
        <dbReference type="SAM" id="Phobius"/>
    </source>
</evidence>
<keyword evidence="1" id="KW-0472">Membrane</keyword>
<dbReference type="Proteomes" id="UP000823749">
    <property type="component" value="Chromosome 4"/>
</dbReference>
<keyword evidence="3" id="KW-1185">Reference proteome</keyword>
<gene>
    <name evidence="2" type="ORF">RHGRI_012241</name>
</gene>
<name>A0AAV6KR16_9ERIC</name>
<proteinExistence type="predicted"/>
<keyword evidence="1" id="KW-1133">Transmembrane helix</keyword>
<keyword evidence="1" id="KW-0812">Transmembrane</keyword>
<sequence>MTLSTGTTGLSHVKKIYLQKMSKQKHLGRFLVVTGGWGGTTSSASPIVLFVI</sequence>
<dbReference type="EMBL" id="JACTNZ010000004">
    <property type="protein sequence ID" value="KAG5554606.1"/>
    <property type="molecule type" value="Genomic_DNA"/>
</dbReference>
<comment type="caution">
    <text evidence="2">The sequence shown here is derived from an EMBL/GenBank/DDBJ whole genome shotgun (WGS) entry which is preliminary data.</text>
</comment>
<organism evidence="2 3">
    <name type="scientific">Rhododendron griersonianum</name>
    <dbReference type="NCBI Taxonomy" id="479676"/>
    <lineage>
        <taxon>Eukaryota</taxon>
        <taxon>Viridiplantae</taxon>
        <taxon>Streptophyta</taxon>
        <taxon>Embryophyta</taxon>
        <taxon>Tracheophyta</taxon>
        <taxon>Spermatophyta</taxon>
        <taxon>Magnoliopsida</taxon>
        <taxon>eudicotyledons</taxon>
        <taxon>Gunneridae</taxon>
        <taxon>Pentapetalae</taxon>
        <taxon>asterids</taxon>
        <taxon>Ericales</taxon>
        <taxon>Ericaceae</taxon>
        <taxon>Ericoideae</taxon>
        <taxon>Rhodoreae</taxon>
        <taxon>Rhododendron</taxon>
    </lineage>
</organism>
<reference evidence="2" key="1">
    <citation type="submission" date="2020-08" db="EMBL/GenBank/DDBJ databases">
        <title>Plant Genome Project.</title>
        <authorList>
            <person name="Zhang R.-G."/>
        </authorList>
    </citation>
    <scope>NUCLEOTIDE SEQUENCE</scope>
    <source>
        <strain evidence="2">WSP0</strain>
        <tissue evidence="2">Leaf</tissue>
    </source>
</reference>
<evidence type="ECO:0000313" key="2">
    <source>
        <dbReference type="EMBL" id="KAG5554606.1"/>
    </source>
</evidence>
<dbReference type="AlphaFoldDB" id="A0AAV6KR16"/>